<evidence type="ECO:0000256" key="3">
    <source>
        <dbReference type="ARBA" id="ARBA00022806"/>
    </source>
</evidence>
<dbReference type="Gene3D" id="3.40.50.10810">
    <property type="entry name" value="Tandem AAA-ATPase domain"/>
    <property type="match status" value="1"/>
</dbReference>
<keyword evidence="4 9" id="KW-0067">ATP-binding</keyword>
<evidence type="ECO:0000256" key="7">
    <source>
        <dbReference type="ARBA" id="ARBA00023159"/>
    </source>
</evidence>
<dbReference type="InterPro" id="IPR000330">
    <property type="entry name" value="SNF2_N"/>
</dbReference>
<evidence type="ECO:0000256" key="5">
    <source>
        <dbReference type="ARBA" id="ARBA00023015"/>
    </source>
</evidence>
<dbReference type="PANTHER" id="PTHR45766">
    <property type="entry name" value="DNA ANNEALING HELICASE AND ENDONUCLEASE ZRANB3 FAMILY MEMBER"/>
    <property type="match status" value="1"/>
</dbReference>
<dbReference type="InterPro" id="IPR022737">
    <property type="entry name" value="RapA_C"/>
</dbReference>
<sequence length="949" mass="107335">MAKQHFFALGQRWLSDTETELGLGTIVLMEARTITVLFPATGESRVYSAQTAPLTRIEFAVGDTVKSHEGWEMLVEHVEEIDGQLIYIGERSDPNDPDEKEPAILKETFVDHHFQLNQPEQRLLNGQFDHPKWFDLREQCLINQFEHSTSALLGFVGARVDLIPHQLHISSEVGSRHAPRVLLADEVGLGKTIEAALIIHQQLLTARAQRVLIVVPSSLVHQWLVEMLRRVNLAFSVFDEERCEAMAEDATNPFEAEQLVICSLDFLTHNSRYYQQALEAKWDLMVVDEAHHLTWSEGQPSQEYQVIEGLANHTKGVLLLTATPDQLGHKSHFARLRLLDPARFHDYQSFVDEEKKYSQLATAINPLLSGDNLSPDDLLAIGQFADADVLKDINQASSQDKTKLLHTLLDRHGTGRMLFRNSRAGVSGFPDRKLFSYSLIQPEEYESILAEDPTNLQLQLTPERHADVVNTWVDFDPRVEWFIDQLKSLKGEKVLTICASASTAMQLSEALRVKAGTRSTVFHEGMSAVDRDRAAHYFSQSEDGAQVLICSEIGSEGRNFQFAHHLILFDLPLVPDLLEQRIGRLDRIGQKHDVCIHVPYFDMTAQQVLLDWYHQGLNAFEHTCPTGMTVYEETQESLEYCIEQPQDFSASEQLINQTASLHKTLKLKLEQGRDKLLELNSSGQGRIDVFLEQILEAEQSPKLELFMSRLFDAIGFLQEDHGESCYLLRPTETMLSPLPGLDEEGMTVTYERTTATLLEHVHFLSWDHPMIQHAMDMLTTDVTGKSSVAFCHDKSLPAGAYWIECLFVLSAKADKHLQLSRFLPPTPIKVCIDANKTSVSKQFIQLNSVKTKMGNQLINALKPQLEACLQLAQQQADTQGEKIKQSRIDNMQELLGDELARLQSLQKVNPAIREEEIEHVANQITNLQQVMQGAKLHLEAVRLIVNNPK</sequence>
<dbReference type="Gene3D" id="2.30.30.930">
    <property type="match status" value="1"/>
</dbReference>
<evidence type="ECO:0000256" key="4">
    <source>
        <dbReference type="ARBA" id="ARBA00022840"/>
    </source>
</evidence>
<dbReference type="PANTHER" id="PTHR45766:SF6">
    <property type="entry name" value="SWI_SNF-RELATED MATRIX-ASSOCIATED ACTIN-DEPENDENT REGULATOR OF CHROMATIN SUBFAMILY A-LIKE PROTEIN 1"/>
    <property type="match status" value="1"/>
</dbReference>
<dbReference type="InterPro" id="IPR040766">
    <property type="entry name" value="Tudor_2_RapA"/>
</dbReference>
<dbReference type="InterPro" id="IPR014001">
    <property type="entry name" value="Helicase_ATP-bd"/>
</dbReference>
<comment type="similarity">
    <text evidence="9">Belongs to the SNF2/RAD54 helicase family. RapA subfamily.</text>
</comment>
<dbReference type="Pfam" id="PF18339">
    <property type="entry name" value="Tudor_1_RapA"/>
    <property type="match status" value="1"/>
</dbReference>
<accession>A0ABS9D9I3</accession>
<dbReference type="CDD" id="cd18793">
    <property type="entry name" value="SF2_C_SNF"/>
    <property type="match status" value="1"/>
</dbReference>
<dbReference type="Pfam" id="PF12137">
    <property type="entry name" value="RapA_C"/>
    <property type="match status" value="1"/>
</dbReference>
<dbReference type="SMART" id="SM00487">
    <property type="entry name" value="DEXDc"/>
    <property type="match status" value="1"/>
</dbReference>
<organism evidence="12 13">
    <name type="scientific">Paraglaciecola algarum</name>
    <dbReference type="NCBI Taxonomy" id="3050085"/>
    <lineage>
        <taxon>Bacteria</taxon>
        <taxon>Pseudomonadati</taxon>
        <taxon>Pseudomonadota</taxon>
        <taxon>Gammaproteobacteria</taxon>
        <taxon>Alteromonadales</taxon>
        <taxon>Alteromonadaceae</taxon>
        <taxon>Paraglaciecola</taxon>
    </lineage>
</organism>
<keyword evidence="6 9" id="KW-0238">DNA-binding</keyword>
<evidence type="ECO:0000256" key="8">
    <source>
        <dbReference type="ARBA" id="ARBA00023163"/>
    </source>
</evidence>
<dbReference type="SUPFAM" id="SSF52540">
    <property type="entry name" value="P-loop containing nucleoside triphosphate hydrolases"/>
    <property type="match status" value="2"/>
</dbReference>
<feature type="binding site" evidence="9">
    <location>
        <begin position="185"/>
        <end position="192"/>
    </location>
    <ligand>
        <name>ATP</name>
        <dbReference type="ChEBI" id="CHEBI:30616"/>
    </ligand>
</feature>
<keyword evidence="7 9" id="KW-0010">Activator</keyword>
<comment type="caution">
    <text evidence="12">The sequence shown here is derived from an EMBL/GenBank/DDBJ whole genome shotgun (WGS) entry which is preliminary data.</text>
</comment>
<keyword evidence="2 9" id="KW-0378">Hydrolase</keyword>
<evidence type="ECO:0000256" key="2">
    <source>
        <dbReference type="ARBA" id="ARBA00022801"/>
    </source>
</evidence>
<dbReference type="Pfam" id="PF18337">
    <property type="entry name" value="Tudor_RapA"/>
    <property type="match status" value="1"/>
</dbReference>
<dbReference type="CDD" id="cd18011">
    <property type="entry name" value="DEXDc_RapA"/>
    <property type="match status" value="1"/>
</dbReference>
<keyword evidence="1 9" id="KW-0547">Nucleotide-binding</keyword>
<evidence type="ECO:0000313" key="13">
    <source>
        <dbReference type="Proteomes" id="UP001521137"/>
    </source>
</evidence>
<evidence type="ECO:0000256" key="6">
    <source>
        <dbReference type="ARBA" id="ARBA00023125"/>
    </source>
</evidence>
<reference evidence="12 13" key="1">
    <citation type="submission" date="2022-01" db="EMBL/GenBank/DDBJ databases">
        <title>Paraglaciecola sp. G1-23.</title>
        <authorList>
            <person name="Jin M.S."/>
            <person name="Han D.M."/>
            <person name="Kim H.M."/>
            <person name="Jeon C.O."/>
        </authorList>
    </citation>
    <scope>NUCLEOTIDE SEQUENCE [LARGE SCALE GENOMIC DNA]</scope>
    <source>
        <strain evidence="12 13">G1-23</strain>
    </source>
</reference>
<dbReference type="Gene3D" id="3.40.50.300">
    <property type="entry name" value="P-loop containing nucleotide triphosphate hydrolases"/>
    <property type="match status" value="1"/>
</dbReference>
<dbReference type="PROSITE" id="PS51194">
    <property type="entry name" value="HELICASE_CTER"/>
    <property type="match status" value="1"/>
</dbReference>
<feature type="short sequence motif" description="DEAH box" evidence="9">
    <location>
        <begin position="288"/>
        <end position="291"/>
    </location>
</feature>
<keyword evidence="13" id="KW-1185">Reference proteome</keyword>
<dbReference type="InterPro" id="IPR049730">
    <property type="entry name" value="SNF2/RAD54-like_C"/>
</dbReference>
<dbReference type="HAMAP" id="MF_01821">
    <property type="entry name" value="Helicase_RapA"/>
    <property type="match status" value="1"/>
</dbReference>
<dbReference type="PROSITE" id="PS51192">
    <property type="entry name" value="HELICASE_ATP_BIND_1"/>
    <property type="match status" value="1"/>
</dbReference>
<dbReference type="Gene3D" id="2.30.30.140">
    <property type="match status" value="1"/>
</dbReference>
<keyword evidence="3 9" id="KW-0347">Helicase</keyword>
<comment type="function">
    <text evidence="9">Transcription regulator that activates transcription by stimulating RNA polymerase (RNAP) recycling in case of stress conditions such as supercoiled DNA or high salt concentrations. Probably acts by releasing the RNAP, when it is trapped or immobilized on tightly supercoiled DNA. Does not activate transcription on linear DNA. Probably not involved in DNA repair.</text>
</comment>
<dbReference type="EC" id="3.6.4.-" evidence="9"/>
<dbReference type="InterPro" id="IPR023949">
    <property type="entry name" value="Helicase_RapA"/>
</dbReference>
<gene>
    <name evidence="9 12" type="primary">rapA</name>
    <name evidence="12" type="ORF">L0668_11085</name>
</gene>
<dbReference type="Proteomes" id="UP001521137">
    <property type="component" value="Unassembled WGS sequence"/>
</dbReference>
<feature type="domain" description="Helicase C-terminal" evidence="11">
    <location>
        <begin position="478"/>
        <end position="632"/>
    </location>
</feature>
<comment type="subunit">
    <text evidence="9">Interacts with the RNAP. Has a higher affinity for the core RNAP than for the holoenzyme. Its ATPase activity is stimulated by binding to RNAP.</text>
</comment>
<dbReference type="InterPro" id="IPR027417">
    <property type="entry name" value="P-loop_NTPase"/>
</dbReference>
<dbReference type="Gene3D" id="6.10.140.2230">
    <property type="match status" value="1"/>
</dbReference>
<dbReference type="Gene3D" id="3.30.360.80">
    <property type="match status" value="1"/>
</dbReference>
<dbReference type="Gene3D" id="6.10.140.1500">
    <property type="match status" value="1"/>
</dbReference>
<name>A0ABS9D9I3_9ALTE</name>
<dbReference type="NCBIfam" id="NF003426">
    <property type="entry name" value="PRK04914.1"/>
    <property type="match status" value="1"/>
</dbReference>
<evidence type="ECO:0000259" key="10">
    <source>
        <dbReference type="PROSITE" id="PS51192"/>
    </source>
</evidence>
<dbReference type="RefSeq" id="WP_235312586.1">
    <property type="nucleotide sequence ID" value="NZ_JAKGAS010000005.1"/>
</dbReference>
<dbReference type="EMBL" id="JAKGAS010000005">
    <property type="protein sequence ID" value="MCF2948652.1"/>
    <property type="molecule type" value="Genomic_DNA"/>
</dbReference>
<proteinExistence type="inferred from homology"/>
<dbReference type="Pfam" id="PF00176">
    <property type="entry name" value="SNF2-rel_dom"/>
    <property type="match status" value="1"/>
</dbReference>
<dbReference type="InterPro" id="IPR057342">
    <property type="entry name" value="DEXDc_RapA"/>
</dbReference>
<dbReference type="Pfam" id="PF00271">
    <property type="entry name" value="Helicase_C"/>
    <property type="match status" value="1"/>
</dbReference>
<dbReference type="InterPro" id="IPR038718">
    <property type="entry name" value="SNF2-like_sf"/>
</dbReference>
<evidence type="ECO:0000259" key="11">
    <source>
        <dbReference type="PROSITE" id="PS51194"/>
    </source>
</evidence>
<evidence type="ECO:0000256" key="1">
    <source>
        <dbReference type="ARBA" id="ARBA00022741"/>
    </source>
</evidence>
<dbReference type="SMART" id="SM00490">
    <property type="entry name" value="HELICc"/>
    <property type="match status" value="1"/>
</dbReference>
<evidence type="ECO:0000256" key="9">
    <source>
        <dbReference type="HAMAP-Rule" id="MF_01821"/>
    </source>
</evidence>
<dbReference type="InterPro" id="IPR040765">
    <property type="entry name" value="Tudor_1_RapA"/>
</dbReference>
<keyword evidence="8 9" id="KW-0804">Transcription</keyword>
<protein>
    <recommendedName>
        <fullName evidence="9">RNA polymerase-associated protein RapA</fullName>
        <ecNumber evidence="9">3.6.4.-</ecNumber>
    </recommendedName>
    <alternativeName>
        <fullName evidence="9">ATP-dependent helicase HepA</fullName>
    </alternativeName>
</protein>
<keyword evidence="5 9" id="KW-0805">Transcription regulation</keyword>
<feature type="domain" description="Helicase ATP-binding" evidence="10">
    <location>
        <begin position="172"/>
        <end position="342"/>
    </location>
</feature>
<dbReference type="InterPro" id="IPR001650">
    <property type="entry name" value="Helicase_C-like"/>
</dbReference>
<evidence type="ECO:0000313" key="12">
    <source>
        <dbReference type="EMBL" id="MCF2948652.1"/>
    </source>
</evidence>